<name>A0A1S2VNT3_9BACT</name>
<dbReference type="EMBL" id="MORL01000002">
    <property type="protein sequence ID" value="OIN60442.1"/>
    <property type="molecule type" value="Genomic_DNA"/>
</dbReference>
<evidence type="ECO:0000313" key="3">
    <source>
        <dbReference type="Proteomes" id="UP000181790"/>
    </source>
</evidence>
<reference evidence="2 3" key="1">
    <citation type="submission" date="2016-10" db="EMBL/GenBank/DDBJ databases">
        <title>Arsenicibacter rosenii gen. nov., sp. nov., an efficient arsenic-methylating bacterium isolated from an arsenic-contaminated paddy soil.</title>
        <authorList>
            <person name="Huang K."/>
        </authorList>
    </citation>
    <scope>NUCLEOTIDE SEQUENCE [LARGE SCALE GENOMIC DNA]</scope>
    <source>
        <strain evidence="2 3">SM-1</strain>
    </source>
</reference>
<dbReference type="AlphaFoldDB" id="A0A1S2VNT3"/>
<organism evidence="2 3">
    <name type="scientific">Arsenicibacter rosenii</name>
    <dbReference type="NCBI Taxonomy" id="1750698"/>
    <lineage>
        <taxon>Bacteria</taxon>
        <taxon>Pseudomonadati</taxon>
        <taxon>Bacteroidota</taxon>
        <taxon>Cytophagia</taxon>
        <taxon>Cytophagales</taxon>
        <taxon>Spirosomataceae</taxon>
        <taxon>Arsenicibacter</taxon>
    </lineage>
</organism>
<feature type="signal peptide" evidence="1">
    <location>
        <begin position="1"/>
        <end position="17"/>
    </location>
</feature>
<dbReference type="RefSeq" id="WP_071502237.1">
    <property type="nucleotide sequence ID" value="NZ_MORL01000002.1"/>
</dbReference>
<gene>
    <name evidence="2" type="ORF">BLX24_06375</name>
</gene>
<dbReference type="Gene3D" id="3.40.30.10">
    <property type="entry name" value="Glutaredoxin"/>
    <property type="match status" value="1"/>
</dbReference>
<comment type="caution">
    <text evidence="2">The sequence shown here is derived from an EMBL/GenBank/DDBJ whole genome shotgun (WGS) entry which is preliminary data.</text>
</comment>
<proteinExistence type="predicted"/>
<dbReference type="OrthoDB" id="908604at2"/>
<evidence type="ECO:0000313" key="2">
    <source>
        <dbReference type="EMBL" id="OIN60442.1"/>
    </source>
</evidence>
<keyword evidence="1" id="KW-0732">Signal</keyword>
<protein>
    <recommendedName>
        <fullName evidence="4">Thioredoxin domain-containing protein</fullName>
    </recommendedName>
</protein>
<dbReference type="Proteomes" id="UP000181790">
    <property type="component" value="Unassembled WGS sequence"/>
</dbReference>
<feature type="chain" id="PRO_5010273368" description="Thioredoxin domain-containing protein" evidence="1">
    <location>
        <begin position="18"/>
        <end position="554"/>
    </location>
</feature>
<evidence type="ECO:0008006" key="4">
    <source>
        <dbReference type="Google" id="ProtNLM"/>
    </source>
</evidence>
<keyword evidence="3" id="KW-1185">Reference proteome</keyword>
<accession>A0A1S2VNT3</accession>
<sequence>MKHLTWILFLVSTVTFAQTDSVIVSGRIRHLTPAMYRQSPQVAISRNNVLQAGRELIRPAQLAADGSFRVSVPLIFPYEEMYFNFNNITTGFLASAGTITIELDADSLFSSTVPFRFKGANAAVNQQYARYKAFEAGYKSKMDSKTLSRQASGMKDKELYSLLMTVNWEALANFMKQERPLPLLNTWLMNVARYNTAAFMYEKATAEFGNISVTLDDSLRPPNDKILTAARANATNRYADMIESKIRNSMTNSQTGGLGVDQLAAILRVYTPDITVTELTRLNEIETKKTARTADIRFFEQLMRRNPDTLSRIINYEAWVNRADKFMVSKDSVMLQYMAAYWFANTLPEFTMATADLLHQYSAPKIRYPLWQASLEELYYIQVKDRDRIEKAIARIKDKRVLTNTEMETGILVTADNLAAAGVILGEVINANRGKVIYLLAWDPNEELGRQMAIEAQRLKNMYNPRDFALIYVSVAAEAMKRFVPEFIARYQLLGDHLLMTDTQYSSALIELQSISTTTAAVIGPTGKFVKRNAPLPDKPAEIDALLKKAVSKK</sequence>
<evidence type="ECO:0000256" key="1">
    <source>
        <dbReference type="SAM" id="SignalP"/>
    </source>
</evidence>